<feature type="domain" description="N6 adenine-specific DNA methyltransferase N-terminal" evidence="9">
    <location>
        <begin position="9"/>
        <end position="149"/>
    </location>
</feature>
<dbReference type="PANTHER" id="PTHR42933">
    <property type="entry name" value="SLR6095 PROTEIN"/>
    <property type="match status" value="1"/>
</dbReference>
<dbReference type="Pfam" id="PF12161">
    <property type="entry name" value="HsdM_N"/>
    <property type="match status" value="1"/>
</dbReference>
<dbReference type="InterPro" id="IPR051537">
    <property type="entry name" value="DNA_Adenine_Mtase"/>
</dbReference>
<dbReference type="Pfam" id="PF02384">
    <property type="entry name" value="N6_Mtase"/>
    <property type="match status" value="1"/>
</dbReference>
<comment type="similarity">
    <text evidence="1">Belongs to the N(4)/N(6)-methyltransferase family.</text>
</comment>
<dbReference type="SUPFAM" id="SSF53335">
    <property type="entry name" value="S-adenosyl-L-methionine-dependent methyltransferases"/>
    <property type="match status" value="1"/>
</dbReference>
<evidence type="ECO:0000256" key="4">
    <source>
        <dbReference type="ARBA" id="ARBA00022679"/>
    </source>
</evidence>
<proteinExistence type="inferred from homology"/>
<evidence type="ECO:0000259" key="9">
    <source>
        <dbReference type="Pfam" id="PF12161"/>
    </source>
</evidence>
<dbReference type="EC" id="2.1.1.72" evidence="2"/>
<keyword evidence="11" id="KW-1185">Reference proteome</keyword>
<evidence type="ECO:0000313" key="10">
    <source>
        <dbReference type="EMBL" id="GAA2606652.1"/>
    </source>
</evidence>
<evidence type="ECO:0000256" key="6">
    <source>
        <dbReference type="ARBA" id="ARBA00022747"/>
    </source>
</evidence>
<accession>A0ABP6C7W0</accession>
<dbReference type="InterPro" id="IPR022749">
    <property type="entry name" value="D12N6_MeTrfase_N"/>
</dbReference>
<organism evidence="10 11">
    <name type="scientific">Actinomadura fulvescens</name>
    <dbReference type="NCBI Taxonomy" id="46160"/>
    <lineage>
        <taxon>Bacteria</taxon>
        <taxon>Bacillati</taxon>
        <taxon>Actinomycetota</taxon>
        <taxon>Actinomycetes</taxon>
        <taxon>Streptosporangiales</taxon>
        <taxon>Thermomonosporaceae</taxon>
        <taxon>Actinomadura</taxon>
    </lineage>
</organism>
<dbReference type="InterPro" id="IPR002052">
    <property type="entry name" value="DNA_methylase_N6_adenine_CS"/>
</dbReference>
<sequence length="810" mass="92276">MVRLTLPQLERHLFGAADILRGSMDAAEYKDYIFGMLFLKRSSDQFDAIHDRVVRDAERKGRSHIEAEAYAEAKFHYVREHEFYVPEKARWSYIVDKSRDRNESLVDLLNVALEELENQNPAALSNVLDYVEFGRMRDRRRLQALIDHFERYPLANENFEFPDMLGAAYEYLIREFADSAGKKGGEFYTPRSVVRMMVRLADPRQGMWVYDPCAGSAGMLVHAHEHVREHGGDPNTLALCGQEANGSVWAMSKMNMILHGIIDAQLHHGDTLAEPLHVNTMTNELQTFDRILSNPPFSLSYEPKEMKFPERMEYGWTPPTGKKADLMFVQHMLAVLKPDGKAVTVMPHGVLFRGGAERDIRSEIIEGGRLEAVIGLGPNLFYGTGIPACILILHGRNGVPPERRGRVLFINADREYLAGRAQNELGYEHIEKIVSTYESFAEVPRFSRVVPISELAANDYNLNIRRYVDSTPPPEPQDVRAHIHGGVPKSEVADKAPLFHAYGIDPATLFVEKNDTYYDFPPQGWEATAARIPDLARPREDELREASAAWWSEHEKLLVELPHSHRFAHTRKELLDSFVSRLESIGLLDDFQLAGTIAAWWGEVRYDLLALEQNGFSEVVNGWVNSIEAAFTEDPHEEARAKQRRINEKRRAREHPVVPHLLADYLQELNEVEALRAELDARLKAATTPPDEDEELDPETIITPSELRRLKAELAATKRRVKALDKEFIPRLKKRSTALIDDEKQQVVLDIFYSKLASRLSAILVEGRHSIEDAYSTWVEKYAVFLQIIEVERENVSAALNENLKGLGYV</sequence>
<keyword evidence="6" id="KW-0680">Restriction system</keyword>
<evidence type="ECO:0000256" key="7">
    <source>
        <dbReference type="ARBA" id="ARBA00047942"/>
    </source>
</evidence>
<dbReference type="GO" id="GO:0032259">
    <property type="term" value="P:methylation"/>
    <property type="evidence" value="ECO:0007669"/>
    <property type="project" value="UniProtKB-KW"/>
</dbReference>
<gene>
    <name evidence="10" type="ORF">GCM10010411_46040</name>
</gene>
<evidence type="ECO:0000256" key="3">
    <source>
        <dbReference type="ARBA" id="ARBA00022603"/>
    </source>
</evidence>
<dbReference type="RefSeq" id="WP_344543958.1">
    <property type="nucleotide sequence ID" value="NZ_BAAATD010000006.1"/>
</dbReference>
<evidence type="ECO:0000313" key="11">
    <source>
        <dbReference type="Proteomes" id="UP001501509"/>
    </source>
</evidence>
<keyword evidence="5" id="KW-0949">S-adenosyl-L-methionine</keyword>
<dbReference type="PROSITE" id="PS00092">
    <property type="entry name" value="N6_MTASE"/>
    <property type="match status" value="1"/>
</dbReference>
<keyword evidence="4" id="KW-0808">Transferase</keyword>
<evidence type="ECO:0000259" key="8">
    <source>
        <dbReference type="Pfam" id="PF02384"/>
    </source>
</evidence>
<dbReference type="PRINTS" id="PR00507">
    <property type="entry name" value="N12N6MTFRASE"/>
</dbReference>
<dbReference type="InterPro" id="IPR029063">
    <property type="entry name" value="SAM-dependent_MTases_sf"/>
</dbReference>
<dbReference type="InterPro" id="IPR003356">
    <property type="entry name" value="DNA_methylase_A-5"/>
</dbReference>
<dbReference type="PANTHER" id="PTHR42933:SF3">
    <property type="entry name" value="TYPE I RESTRICTION ENZYME MJAVIII METHYLASE SUBUNIT"/>
    <property type="match status" value="1"/>
</dbReference>
<evidence type="ECO:0000256" key="2">
    <source>
        <dbReference type="ARBA" id="ARBA00011900"/>
    </source>
</evidence>
<comment type="catalytic activity">
    <reaction evidence="7">
        <text>a 2'-deoxyadenosine in DNA + S-adenosyl-L-methionine = an N(6)-methyl-2'-deoxyadenosine in DNA + S-adenosyl-L-homocysteine + H(+)</text>
        <dbReference type="Rhea" id="RHEA:15197"/>
        <dbReference type="Rhea" id="RHEA-COMP:12418"/>
        <dbReference type="Rhea" id="RHEA-COMP:12419"/>
        <dbReference type="ChEBI" id="CHEBI:15378"/>
        <dbReference type="ChEBI" id="CHEBI:57856"/>
        <dbReference type="ChEBI" id="CHEBI:59789"/>
        <dbReference type="ChEBI" id="CHEBI:90615"/>
        <dbReference type="ChEBI" id="CHEBI:90616"/>
        <dbReference type="EC" id="2.1.1.72"/>
    </reaction>
</comment>
<keyword evidence="3 10" id="KW-0489">Methyltransferase</keyword>
<dbReference type="Gene3D" id="1.20.1260.30">
    <property type="match status" value="1"/>
</dbReference>
<feature type="domain" description="DNA methylase adenine-specific" evidence="8">
    <location>
        <begin position="163"/>
        <end position="470"/>
    </location>
</feature>
<name>A0ABP6C7W0_9ACTN</name>
<dbReference type="GO" id="GO:0008168">
    <property type="term" value="F:methyltransferase activity"/>
    <property type="evidence" value="ECO:0007669"/>
    <property type="project" value="UniProtKB-KW"/>
</dbReference>
<evidence type="ECO:0000256" key="1">
    <source>
        <dbReference type="ARBA" id="ARBA00006594"/>
    </source>
</evidence>
<reference evidence="11" key="1">
    <citation type="journal article" date="2019" name="Int. J. Syst. Evol. Microbiol.">
        <title>The Global Catalogue of Microorganisms (GCM) 10K type strain sequencing project: providing services to taxonomists for standard genome sequencing and annotation.</title>
        <authorList>
            <consortium name="The Broad Institute Genomics Platform"/>
            <consortium name="The Broad Institute Genome Sequencing Center for Infectious Disease"/>
            <person name="Wu L."/>
            <person name="Ma J."/>
        </authorList>
    </citation>
    <scope>NUCLEOTIDE SEQUENCE [LARGE SCALE GENOMIC DNA]</scope>
    <source>
        <strain evidence="11">JCM 6833</strain>
    </source>
</reference>
<dbReference type="Gene3D" id="3.40.50.150">
    <property type="entry name" value="Vaccinia Virus protein VP39"/>
    <property type="match status" value="1"/>
</dbReference>
<dbReference type="Proteomes" id="UP001501509">
    <property type="component" value="Unassembled WGS sequence"/>
</dbReference>
<evidence type="ECO:0000256" key="5">
    <source>
        <dbReference type="ARBA" id="ARBA00022691"/>
    </source>
</evidence>
<comment type="caution">
    <text evidence="10">The sequence shown here is derived from an EMBL/GenBank/DDBJ whole genome shotgun (WGS) entry which is preliminary data.</text>
</comment>
<dbReference type="InterPro" id="IPR038333">
    <property type="entry name" value="T1MK-like_N_sf"/>
</dbReference>
<dbReference type="EMBL" id="BAAATD010000006">
    <property type="protein sequence ID" value="GAA2606652.1"/>
    <property type="molecule type" value="Genomic_DNA"/>
</dbReference>
<protein>
    <recommendedName>
        <fullName evidence="2">site-specific DNA-methyltransferase (adenine-specific)</fullName>
        <ecNumber evidence="2">2.1.1.72</ecNumber>
    </recommendedName>
</protein>